<organism evidence="1 2">
    <name type="scientific">Microthyrium microscopicum</name>
    <dbReference type="NCBI Taxonomy" id="703497"/>
    <lineage>
        <taxon>Eukaryota</taxon>
        <taxon>Fungi</taxon>
        <taxon>Dikarya</taxon>
        <taxon>Ascomycota</taxon>
        <taxon>Pezizomycotina</taxon>
        <taxon>Dothideomycetes</taxon>
        <taxon>Dothideomycetes incertae sedis</taxon>
        <taxon>Microthyriales</taxon>
        <taxon>Microthyriaceae</taxon>
        <taxon>Microthyrium</taxon>
    </lineage>
</organism>
<evidence type="ECO:0008006" key="3">
    <source>
        <dbReference type="Google" id="ProtNLM"/>
    </source>
</evidence>
<dbReference type="Pfam" id="PF10294">
    <property type="entry name" value="Methyltransf_16"/>
    <property type="match status" value="1"/>
</dbReference>
<evidence type="ECO:0000313" key="2">
    <source>
        <dbReference type="Proteomes" id="UP000799302"/>
    </source>
</evidence>
<dbReference type="InterPro" id="IPR019410">
    <property type="entry name" value="Methyltransf_16"/>
</dbReference>
<sequence>MLQTLLRTEPDDPSIVEPEDLFSSALSTLFPDDCTVQHGDTQSALVYASAYGSLRLRCADVNGETERTKFAHYLWNAGLLMGELVGGPGKEALEDRAELKDLKGGWWVDGEEESRWLTMDQSVLELGAGVGLAGIVSILAGARKVVSTDYPAPALIKTLELNVHKNTPSEIMGNVSVEPHLWGDITSKWAKSQAHSFTRILAADTLWLAGQHENLAQSMAHFLARESSARVFMVAGFHTGRAKVAHFFEIIDSVRLVIEDIYEMDVTGNRREWSTCRQDPVGSGKRWLVLAILRWKDGVI</sequence>
<name>A0A6A6TX70_9PEZI</name>
<dbReference type="Gene3D" id="3.40.50.150">
    <property type="entry name" value="Vaccinia Virus protein VP39"/>
    <property type="match status" value="1"/>
</dbReference>
<dbReference type="AlphaFoldDB" id="A0A6A6TX70"/>
<reference evidence="1" key="1">
    <citation type="journal article" date="2020" name="Stud. Mycol.">
        <title>101 Dothideomycetes genomes: a test case for predicting lifestyles and emergence of pathogens.</title>
        <authorList>
            <person name="Haridas S."/>
            <person name="Albert R."/>
            <person name="Binder M."/>
            <person name="Bloem J."/>
            <person name="Labutti K."/>
            <person name="Salamov A."/>
            <person name="Andreopoulos B."/>
            <person name="Baker S."/>
            <person name="Barry K."/>
            <person name="Bills G."/>
            <person name="Bluhm B."/>
            <person name="Cannon C."/>
            <person name="Castanera R."/>
            <person name="Culley D."/>
            <person name="Daum C."/>
            <person name="Ezra D."/>
            <person name="Gonzalez J."/>
            <person name="Henrissat B."/>
            <person name="Kuo A."/>
            <person name="Liang C."/>
            <person name="Lipzen A."/>
            <person name="Lutzoni F."/>
            <person name="Magnuson J."/>
            <person name="Mondo S."/>
            <person name="Nolan M."/>
            <person name="Ohm R."/>
            <person name="Pangilinan J."/>
            <person name="Park H.-J."/>
            <person name="Ramirez L."/>
            <person name="Alfaro M."/>
            <person name="Sun H."/>
            <person name="Tritt A."/>
            <person name="Yoshinaga Y."/>
            <person name="Zwiers L.-H."/>
            <person name="Turgeon B."/>
            <person name="Goodwin S."/>
            <person name="Spatafora J."/>
            <person name="Crous P."/>
            <person name="Grigoriev I."/>
        </authorList>
    </citation>
    <scope>NUCLEOTIDE SEQUENCE</scope>
    <source>
        <strain evidence="1">CBS 115976</strain>
    </source>
</reference>
<dbReference type="SUPFAM" id="SSF53335">
    <property type="entry name" value="S-adenosyl-L-methionine-dependent methyltransferases"/>
    <property type="match status" value="1"/>
</dbReference>
<protein>
    <recommendedName>
        <fullName evidence="3">Nicotinamide N-methyltransferase</fullName>
    </recommendedName>
</protein>
<gene>
    <name evidence="1" type="ORF">BT63DRAFT_429581</name>
</gene>
<evidence type="ECO:0000313" key="1">
    <source>
        <dbReference type="EMBL" id="KAF2664056.1"/>
    </source>
</evidence>
<dbReference type="PANTHER" id="PTHR14614:SF104">
    <property type="entry name" value="N-METHYLTRANSFERASE, PUTATIVE (AFU_ORTHOLOGUE AFUA_1G17750)-RELATED"/>
    <property type="match status" value="1"/>
</dbReference>
<dbReference type="EMBL" id="MU004243">
    <property type="protein sequence ID" value="KAF2664056.1"/>
    <property type="molecule type" value="Genomic_DNA"/>
</dbReference>
<dbReference type="GO" id="GO:0008757">
    <property type="term" value="F:S-adenosylmethionine-dependent methyltransferase activity"/>
    <property type="evidence" value="ECO:0007669"/>
    <property type="project" value="UniProtKB-ARBA"/>
</dbReference>
<accession>A0A6A6TX70</accession>
<proteinExistence type="predicted"/>
<dbReference type="PANTHER" id="PTHR14614">
    <property type="entry name" value="HEPATOCELLULAR CARCINOMA-ASSOCIATED ANTIGEN"/>
    <property type="match status" value="1"/>
</dbReference>
<keyword evidence="2" id="KW-1185">Reference proteome</keyword>
<dbReference type="InterPro" id="IPR029063">
    <property type="entry name" value="SAM-dependent_MTases_sf"/>
</dbReference>
<dbReference type="GO" id="GO:0005737">
    <property type="term" value="C:cytoplasm"/>
    <property type="evidence" value="ECO:0007669"/>
    <property type="project" value="TreeGrafter"/>
</dbReference>
<dbReference type="OrthoDB" id="407325at2759"/>
<dbReference type="Proteomes" id="UP000799302">
    <property type="component" value="Unassembled WGS sequence"/>
</dbReference>